<dbReference type="Proteomes" id="UP000225706">
    <property type="component" value="Unassembled WGS sequence"/>
</dbReference>
<sequence>MNYDSVSQGSKSRGFRLENPQYKQLLETYPRTKGVEMNDTDSKPLLPVHIIMGVGAYARIKTDTRPRIGNQGKPIAEQSKLVWVVLSSGEEFNVSHMLLQQTSQLDYEELRALIGLAPSPYLLGGLIEHHLDTWEERECHAVAEFCNSLYMDDLISGGAAVKEAGELKKKVIEIFEDATFTLCQSNEFN</sequence>
<evidence type="ECO:0000313" key="2">
    <source>
        <dbReference type="Proteomes" id="UP000225706"/>
    </source>
</evidence>
<reference evidence="2" key="1">
    <citation type="journal article" date="2017" name="bioRxiv">
        <title>Comparative analysis of the genomes of Stylophora pistillata and Acropora digitifera provides evidence for extensive differences between species of corals.</title>
        <authorList>
            <person name="Voolstra C.R."/>
            <person name="Li Y."/>
            <person name="Liew Y.J."/>
            <person name="Baumgarten S."/>
            <person name="Zoccola D."/>
            <person name="Flot J.-F."/>
            <person name="Tambutte S."/>
            <person name="Allemand D."/>
            <person name="Aranda M."/>
        </authorList>
    </citation>
    <scope>NUCLEOTIDE SEQUENCE [LARGE SCALE GENOMIC DNA]</scope>
</reference>
<name>A0A2B4RPS8_STYPI</name>
<evidence type="ECO:0000313" key="1">
    <source>
        <dbReference type="EMBL" id="PFX18265.1"/>
    </source>
</evidence>
<dbReference type="EMBL" id="LSMT01000421">
    <property type="protein sequence ID" value="PFX18265.1"/>
    <property type="molecule type" value="Genomic_DNA"/>
</dbReference>
<comment type="caution">
    <text evidence="1">The sequence shown here is derived from an EMBL/GenBank/DDBJ whole genome shotgun (WGS) entry which is preliminary data.</text>
</comment>
<gene>
    <name evidence="1" type="ORF">AWC38_SpisGene17382</name>
</gene>
<dbReference type="AlphaFoldDB" id="A0A2B4RPS8"/>
<accession>A0A2B4RPS8</accession>
<keyword evidence="2" id="KW-1185">Reference proteome</keyword>
<protein>
    <recommendedName>
        <fullName evidence="3">Reverse transcriptase domain-containing protein</fullName>
    </recommendedName>
</protein>
<evidence type="ECO:0008006" key="3">
    <source>
        <dbReference type="Google" id="ProtNLM"/>
    </source>
</evidence>
<organism evidence="1 2">
    <name type="scientific">Stylophora pistillata</name>
    <name type="common">Smooth cauliflower coral</name>
    <dbReference type="NCBI Taxonomy" id="50429"/>
    <lineage>
        <taxon>Eukaryota</taxon>
        <taxon>Metazoa</taxon>
        <taxon>Cnidaria</taxon>
        <taxon>Anthozoa</taxon>
        <taxon>Hexacorallia</taxon>
        <taxon>Scleractinia</taxon>
        <taxon>Astrocoeniina</taxon>
        <taxon>Pocilloporidae</taxon>
        <taxon>Stylophora</taxon>
    </lineage>
</organism>
<proteinExistence type="predicted"/>